<dbReference type="STRING" id="1484053.SAMN05444274_10663"/>
<dbReference type="AlphaFoldDB" id="A0A1M5CD32"/>
<evidence type="ECO:0000313" key="2">
    <source>
        <dbReference type="EMBL" id="SHF52586.1"/>
    </source>
</evidence>
<feature type="chain" id="PRO_5013290881" description="Tetratricopeptide repeat protein" evidence="1">
    <location>
        <begin position="21"/>
        <end position="246"/>
    </location>
</feature>
<dbReference type="EMBL" id="FQUM01000006">
    <property type="protein sequence ID" value="SHF52586.1"/>
    <property type="molecule type" value="Genomic_DNA"/>
</dbReference>
<keyword evidence="1" id="KW-0732">Signal</keyword>
<proteinExistence type="predicted"/>
<dbReference type="Proteomes" id="UP000184164">
    <property type="component" value="Unassembled WGS sequence"/>
</dbReference>
<protein>
    <recommendedName>
        <fullName evidence="4">Tetratricopeptide repeat protein</fullName>
    </recommendedName>
</protein>
<sequence length="246" mass="29383">MICRLIFLLTFFCSIMPVFASDNEKIVDDIFTSIYNQQFSEAESMLNNQGNQIDSFYFDILSIDLYWWKQVCSQKKSDLQQFKVTLNRVGETQSTPEDNQIRQLVMFSYKLRYEFKRYNILGAIQLRSKIKKLLEEIDPEKLAYSKNRVRLFYLYNSLFDYFDNILNPLFLESKRITRNNALREIEMYTRENDLVVSTLANYFLGKIYFNIEKNPEKGRICFRELTARYPQNAIFAEFLENSQPDS</sequence>
<feature type="signal peptide" evidence="1">
    <location>
        <begin position="1"/>
        <end position="20"/>
    </location>
</feature>
<accession>A0A1M5CD32</accession>
<reference evidence="2 3" key="1">
    <citation type="submission" date="2016-11" db="EMBL/GenBank/DDBJ databases">
        <authorList>
            <person name="Jaros S."/>
            <person name="Januszkiewicz K."/>
            <person name="Wedrychowicz H."/>
        </authorList>
    </citation>
    <scope>NUCLEOTIDE SEQUENCE [LARGE SCALE GENOMIC DNA]</scope>
    <source>
        <strain evidence="2 3">DSM 26910</strain>
    </source>
</reference>
<gene>
    <name evidence="2" type="ORF">SAMN05444274_10663</name>
</gene>
<name>A0A1M5CD32_9BACT</name>
<evidence type="ECO:0000313" key="3">
    <source>
        <dbReference type="Proteomes" id="UP000184164"/>
    </source>
</evidence>
<evidence type="ECO:0000256" key="1">
    <source>
        <dbReference type="SAM" id="SignalP"/>
    </source>
</evidence>
<organism evidence="2 3">
    <name type="scientific">Mariniphaga anaerophila</name>
    <dbReference type="NCBI Taxonomy" id="1484053"/>
    <lineage>
        <taxon>Bacteria</taxon>
        <taxon>Pseudomonadati</taxon>
        <taxon>Bacteroidota</taxon>
        <taxon>Bacteroidia</taxon>
        <taxon>Marinilabiliales</taxon>
        <taxon>Prolixibacteraceae</taxon>
        <taxon>Mariniphaga</taxon>
    </lineage>
</organism>
<keyword evidence="3" id="KW-1185">Reference proteome</keyword>
<evidence type="ECO:0008006" key="4">
    <source>
        <dbReference type="Google" id="ProtNLM"/>
    </source>
</evidence>